<accession>A0A974DJJ9</accession>
<evidence type="ECO:0000313" key="17">
    <source>
        <dbReference type="Xenbase" id="XB-GENE-971733"/>
    </source>
</evidence>
<dbReference type="Xenbase" id="XB-GENE-971733">
    <property type="gene designation" value="unc45b.S"/>
</dbReference>
<dbReference type="InterPro" id="IPR000225">
    <property type="entry name" value="Armadillo"/>
</dbReference>
<dbReference type="InterPro" id="IPR016024">
    <property type="entry name" value="ARM-type_fold"/>
</dbReference>
<protein>
    <recommendedName>
        <fullName evidence="5">Protein unc-45 homolog B</fullName>
    </recommendedName>
</protein>
<comment type="subcellular location">
    <subcellularLocation>
        <location evidence="3">Cytoplasm</location>
        <location evidence="3">Cytosol</location>
    </subcellularLocation>
    <subcellularLocation>
        <location evidence="1">Cytoplasm</location>
        <location evidence="1">Myofibril</location>
        <location evidence="1">Sarcomere</location>
        <location evidence="1">A band</location>
    </subcellularLocation>
    <subcellularLocation>
        <location evidence="2">Cytoplasm</location>
        <location evidence="2">Myofibril</location>
        <location evidence="2">Sarcomere</location>
        <location evidence="2">Z line</location>
    </subcellularLocation>
    <subcellularLocation>
        <location evidence="4">Cytoplasm</location>
        <location evidence="4">Perinuclear region</location>
    </subcellularLocation>
</comment>
<dbReference type="SMR" id="A0A974DJJ9"/>
<evidence type="ECO:0000256" key="5">
    <source>
        <dbReference type="ARBA" id="ARBA00020768"/>
    </source>
</evidence>
<evidence type="ECO:0000256" key="3">
    <source>
        <dbReference type="ARBA" id="ARBA00004514"/>
    </source>
</evidence>
<evidence type="ECO:0000256" key="8">
    <source>
        <dbReference type="ARBA" id="ARBA00022541"/>
    </source>
</evidence>
<gene>
    <name evidence="17" type="primary">unc45b.S</name>
    <name evidence="15" type="ORF">XELAEV_18015301mg</name>
</gene>
<evidence type="ECO:0000256" key="2">
    <source>
        <dbReference type="ARBA" id="ARBA00004216"/>
    </source>
</evidence>
<dbReference type="GO" id="GO:0051879">
    <property type="term" value="F:Hsp90 protein binding"/>
    <property type="evidence" value="ECO:0007669"/>
    <property type="project" value="TreeGrafter"/>
</dbReference>
<keyword evidence="7" id="KW-0963">Cytoplasm</keyword>
<dbReference type="InterPro" id="IPR024660">
    <property type="entry name" value="UCS_central_dom"/>
</dbReference>
<dbReference type="GO" id="GO:0048471">
    <property type="term" value="C:perinuclear region of cytoplasm"/>
    <property type="evidence" value="ECO:0007669"/>
    <property type="project" value="UniProtKB-SubCell"/>
</dbReference>
<keyword evidence="10" id="KW-0221">Differentiation</keyword>
<evidence type="ECO:0000256" key="10">
    <source>
        <dbReference type="ARBA" id="ARBA00022782"/>
    </source>
</evidence>
<dbReference type="OMA" id="DTQTRRW"/>
<dbReference type="InterPro" id="IPR011990">
    <property type="entry name" value="TPR-like_helical_dom_sf"/>
</dbReference>
<dbReference type="SMART" id="SM00185">
    <property type="entry name" value="ARM"/>
    <property type="match status" value="5"/>
</dbReference>
<keyword evidence="12" id="KW-0143">Chaperone</keyword>
<evidence type="ECO:0000256" key="4">
    <source>
        <dbReference type="ARBA" id="ARBA00004556"/>
    </source>
</evidence>
<evidence type="ECO:0000256" key="13">
    <source>
        <dbReference type="PROSITE-ProRule" id="PRU00339"/>
    </source>
</evidence>
<reference evidence="16" key="1">
    <citation type="journal article" date="2016" name="Nature">
        <title>Genome evolution in the allotetraploid frog Xenopus laevis.</title>
        <authorList>
            <person name="Session A.M."/>
            <person name="Uno Y."/>
            <person name="Kwon T."/>
            <person name="Chapman J.A."/>
            <person name="Toyoda A."/>
            <person name="Takahashi S."/>
            <person name="Fukui A."/>
            <person name="Hikosaka A."/>
            <person name="Suzuki A."/>
            <person name="Kondo M."/>
            <person name="van Heeringen S.J."/>
            <person name="Quigley I."/>
            <person name="Heinz S."/>
            <person name="Ogino H."/>
            <person name="Ochi H."/>
            <person name="Hellsten U."/>
            <person name="Lyons J.B."/>
            <person name="Simakov O."/>
            <person name="Putnam N."/>
            <person name="Stites J."/>
            <person name="Kuroki Y."/>
            <person name="Tanaka T."/>
            <person name="Michiue T."/>
            <person name="Watanabe M."/>
            <person name="Bogdanovic O."/>
            <person name="Lister R."/>
            <person name="Georgiou G."/>
            <person name="Paranjpe S.S."/>
            <person name="van Kruijsbergen I."/>
            <person name="Shu S."/>
            <person name="Carlson J."/>
            <person name="Kinoshita T."/>
            <person name="Ohta Y."/>
            <person name="Mawaribuchi S."/>
            <person name="Jenkins J."/>
            <person name="Grimwood J."/>
            <person name="Schmutz J."/>
            <person name="Mitros T."/>
            <person name="Mozaffari S.V."/>
            <person name="Suzuki Y."/>
            <person name="Haramoto Y."/>
            <person name="Yamamoto T.S."/>
            <person name="Takagi C."/>
            <person name="Heald R."/>
            <person name="Miller K."/>
            <person name="Haudenschild C."/>
            <person name="Kitzman J."/>
            <person name="Nakayama T."/>
            <person name="Izutsu Y."/>
            <person name="Robert J."/>
            <person name="Fortriede J."/>
            <person name="Burns K."/>
            <person name="Lotay V."/>
            <person name="Karimi K."/>
            <person name="Yasuoka Y."/>
            <person name="Dichmann D.S."/>
            <person name="Flajnik M.F."/>
            <person name="Houston D.W."/>
            <person name="Shendure J."/>
            <person name="DuPasquier L."/>
            <person name="Vize P.D."/>
            <person name="Zorn A.M."/>
            <person name="Ito M."/>
            <person name="Marcotte E.M."/>
            <person name="Wallingford J.B."/>
            <person name="Ito Y."/>
            <person name="Asashima M."/>
            <person name="Ueno N."/>
            <person name="Matsuda Y."/>
            <person name="Veenstra G.J."/>
            <person name="Fujiyama A."/>
            <person name="Harland R.M."/>
            <person name="Taira M."/>
            <person name="Rokhsar D.S."/>
        </authorList>
    </citation>
    <scope>NUCLEOTIDE SEQUENCE [LARGE SCALE GENOMIC DNA]</scope>
    <source>
        <strain evidence="16">J</strain>
    </source>
</reference>
<dbReference type="PROSITE" id="PS50005">
    <property type="entry name" value="TPR"/>
    <property type="match status" value="1"/>
</dbReference>
<dbReference type="GO" id="GO:0030154">
    <property type="term" value="P:cell differentiation"/>
    <property type="evidence" value="ECO:0007669"/>
    <property type="project" value="UniProtKB-KW"/>
</dbReference>
<dbReference type="Gene3D" id="1.25.10.10">
    <property type="entry name" value="Leucine-rich Repeat Variant"/>
    <property type="match status" value="2"/>
</dbReference>
<dbReference type="SMART" id="SM00028">
    <property type="entry name" value="TPR"/>
    <property type="match status" value="3"/>
</dbReference>
<dbReference type="GO" id="GO:0030018">
    <property type="term" value="C:Z disc"/>
    <property type="evidence" value="ECO:0007669"/>
    <property type="project" value="UniProtKB-SubCell"/>
</dbReference>
<keyword evidence="9" id="KW-0677">Repeat</keyword>
<dbReference type="SUPFAM" id="SSF48452">
    <property type="entry name" value="TPR-like"/>
    <property type="match status" value="1"/>
</dbReference>
<keyword evidence="11 13" id="KW-0802">TPR repeat</keyword>
<evidence type="ECO:0000256" key="12">
    <source>
        <dbReference type="ARBA" id="ARBA00023186"/>
    </source>
</evidence>
<feature type="domain" description="UNC-45/Cro1/She4 central" evidence="14">
    <location>
        <begin position="325"/>
        <end position="486"/>
    </location>
</feature>
<dbReference type="InterPro" id="IPR011989">
    <property type="entry name" value="ARM-like"/>
</dbReference>
<dbReference type="AlphaFoldDB" id="A0A974DJJ9"/>
<dbReference type="Pfam" id="PF13181">
    <property type="entry name" value="TPR_8"/>
    <property type="match status" value="1"/>
</dbReference>
<dbReference type="Gene3D" id="1.25.40.10">
    <property type="entry name" value="Tetratricopeptide repeat domain"/>
    <property type="match status" value="1"/>
</dbReference>
<dbReference type="GO" id="GO:0031672">
    <property type="term" value="C:A band"/>
    <property type="evidence" value="ECO:0007669"/>
    <property type="project" value="UniProtKB-SubCell"/>
</dbReference>
<evidence type="ECO:0000256" key="6">
    <source>
        <dbReference type="ARBA" id="ARBA00022473"/>
    </source>
</evidence>
<organism evidence="15 16">
    <name type="scientific">Xenopus laevis</name>
    <name type="common">African clawed frog</name>
    <dbReference type="NCBI Taxonomy" id="8355"/>
    <lineage>
        <taxon>Eukaryota</taxon>
        <taxon>Metazoa</taxon>
        <taxon>Chordata</taxon>
        <taxon>Craniata</taxon>
        <taxon>Vertebrata</taxon>
        <taxon>Euteleostomi</taxon>
        <taxon>Amphibia</taxon>
        <taxon>Batrachia</taxon>
        <taxon>Anura</taxon>
        <taxon>Pipoidea</taxon>
        <taxon>Pipidae</taxon>
        <taxon>Xenopodinae</taxon>
        <taxon>Xenopus</taxon>
        <taxon>Xenopus</taxon>
    </lineage>
</organism>
<evidence type="ECO:0000256" key="11">
    <source>
        <dbReference type="ARBA" id="ARBA00022803"/>
    </source>
</evidence>
<evidence type="ECO:0000256" key="9">
    <source>
        <dbReference type="ARBA" id="ARBA00022737"/>
    </source>
</evidence>
<evidence type="ECO:0000313" key="15">
    <source>
        <dbReference type="EMBL" id="OCT92246.1"/>
    </source>
</evidence>
<dbReference type="FunFam" id="1.25.10.10:FF:000153">
    <property type="entry name" value="Unc-45 myosin chaperone B"/>
    <property type="match status" value="1"/>
</dbReference>
<evidence type="ECO:0000256" key="7">
    <source>
        <dbReference type="ARBA" id="ARBA00022490"/>
    </source>
</evidence>
<dbReference type="KEGG" id="xla:447296"/>
<name>A0A974DJJ9_XENLA</name>
<dbReference type="PANTHER" id="PTHR45994">
    <property type="entry name" value="FI21225P1"/>
    <property type="match status" value="1"/>
</dbReference>
<keyword evidence="8" id="KW-0517">Myogenesis</keyword>
<evidence type="ECO:0000259" key="14">
    <source>
        <dbReference type="Pfam" id="PF11701"/>
    </source>
</evidence>
<dbReference type="FunFam" id="1.25.40.10:FF:000025">
    <property type="entry name" value="Unc-45 myosin chaperone B"/>
    <property type="match status" value="1"/>
</dbReference>
<feature type="repeat" description="TPR" evidence="13">
    <location>
        <begin position="4"/>
        <end position="37"/>
    </location>
</feature>
<dbReference type="GO" id="GO:0007517">
    <property type="term" value="P:muscle organ development"/>
    <property type="evidence" value="ECO:0007669"/>
    <property type="project" value="UniProtKB-KW"/>
</dbReference>
<dbReference type="PANTHER" id="PTHR45994:SF2">
    <property type="entry name" value="PROTEIN UNC-45 HOMOLOG B"/>
    <property type="match status" value="1"/>
</dbReference>
<sequence length="927" mass="103510">MEDPVQLKEEGNKYFQSNDYGNAIECYSKALKLITDKKMKAVLYRNRSACYLKQENYIQAAADASKAIDVDASDIKALFRRCQALEKLGKLDQAYKDVQRCATLEPKNRTFLEMLHRLGSNIQEKLHVQFSTDSRVQKMFEILLDENSDKEKREKAANNLIVLGREDAGAERIFQNNGVNLLMQLIETKDPELILSAVRTLSGMCTGHRARATAIVHLVGINKICSIMAVDHEEIALAACNLLQNIVDSLTGEDKKVHGKEEALVLDTKKDLKVITTHLLDMLVSKKVSGHGRDQALNLLNKNIPRYDLKNKDNSKTLFVVDVGLKKILKVLGQVPELPNCLPLTPNTRLNASVLINKLYDDLRCDPERDDFRKICEEYITGSFDPKDMEKNLHAIQTVSGILQGPFDLGNILLGMQGVMEMMVALTGSEKEVDQLVAVEALIHASTKLSRASFIITNGVSLLKDIYKKTKNEKIKIRALVGLCKLGSAGGTDYALRQFAEGSTDKLAKQCRKWLCNTSLDIQTRKWAVEGLAYLTLDADVKDEFVEDEQSLKAMFELCKTSDKTILYSVATTLVNCTNSYDVKEVIPEMVQLAKFSKQHVPEQHPKDKKDFVLKRVKKLLQADVISALSCMVKADNSILTDQTKEQIARVFLALCDEPKDRGIIVAQGGGKAMIPLALEGTDVGKTKASHGLAKIAAVSNPDIAFPGERVYEVVRPLVSLLNTERDGVQNFEALLALTNLSGKSDKLRQKIVKEKALPEIENYMFENHEQIRQAATECMCNLAVNKEVKERFTAEGNDRLKLIVLLCGEDEEVKLQRAAAGTLAILTAAEKKLCHKMTEVTSQWLEILQRLCLNEDLQVQHRGVVITYNLISAEKELAKKLVESEMLEILTVIGKQADVPNKQHIINVAREALVKCLDYGFIKTVS</sequence>
<evidence type="ECO:0000256" key="1">
    <source>
        <dbReference type="ARBA" id="ARBA00004161"/>
    </source>
</evidence>
<dbReference type="Pfam" id="PF11701">
    <property type="entry name" value="UNC45-central"/>
    <property type="match status" value="1"/>
</dbReference>
<dbReference type="EMBL" id="CM004469">
    <property type="protein sequence ID" value="OCT92246.1"/>
    <property type="molecule type" value="Genomic_DNA"/>
</dbReference>
<dbReference type="RefSeq" id="NP_001087472.1">
    <property type="nucleotide sequence ID" value="NM_001094003.1"/>
</dbReference>
<dbReference type="GO" id="GO:0005829">
    <property type="term" value="C:cytosol"/>
    <property type="evidence" value="ECO:0007669"/>
    <property type="project" value="UniProtKB-SubCell"/>
</dbReference>
<dbReference type="SUPFAM" id="SSF48371">
    <property type="entry name" value="ARM repeat"/>
    <property type="match status" value="2"/>
</dbReference>
<dbReference type="GeneID" id="447296"/>
<dbReference type="FunFam" id="1.25.10.10:FF:000043">
    <property type="entry name" value="Unc-45 myosin chaperone B"/>
    <property type="match status" value="1"/>
</dbReference>
<dbReference type="AGR" id="Xenbase:XB-GENE-971733"/>
<proteinExistence type="predicted"/>
<dbReference type="CTD" id="447296"/>
<evidence type="ECO:0000313" key="16">
    <source>
        <dbReference type="Proteomes" id="UP000694892"/>
    </source>
</evidence>
<dbReference type="OrthoDB" id="199930at2759"/>
<keyword evidence="6" id="KW-0217">Developmental protein</keyword>
<dbReference type="Proteomes" id="UP000694892">
    <property type="component" value="Chromosome 2S"/>
</dbReference>
<dbReference type="InterPro" id="IPR019734">
    <property type="entry name" value="TPR_rpt"/>
</dbReference>